<evidence type="ECO:0000256" key="1">
    <source>
        <dbReference type="ARBA" id="ARBA00022500"/>
    </source>
</evidence>
<protein>
    <recommendedName>
        <fullName evidence="2">Chemotaxis phosphatase CheX-like domain-containing protein</fullName>
    </recommendedName>
</protein>
<dbReference type="InterPro" id="IPR028976">
    <property type="entry name" value="CheC-like_sf"/>
</dbReference>
<dbReference type="GO" id="GO:0006935">
    <property type="term" value="P:chemotaxis"/>
    <property type="evidence" value="ECO:0007669"/>
    <property type="project" value="UniProtKB-KW"/>
</dbReference>
<evidence type="ECO:0000313" key="4">
    <source>
        <dbReference type="Proteomes" id="UP000006695"/>
    </source>
</evidence>
<keyword evidence="1" id="KW-0145">Chemotaxis</keyword>
<dbReference type="HOGENOM" id="CLU_052003_0_0_7"/>
<dbReference type="RefSeq" id="WP_011938291.1">
    <property type="nucleotide sequence ID" value="NC_009483.1"/>
</dbReference>
<dbReference type="KEGG" id="gur:Gura_1373"/>
<organism evidence="3 4">
    <name type="scientific">Geotalea uraniireducens (strain Rf4)</name>
    <name type="common">Geobacter uraniireducens</name>
    <dbReference type="NCBI Taxonomy" id="351605"/>
    <lineage>
        <taxon>Bacteria</taxon>
        <taxon>Pseudomonadati</taxon>
        <taxon>Thermodesulfobacteriota</taxon>
        <taxon>Desulfuromonadia</taxon>
        <taxon>Geobacterales</taxon>
        <taxon>Geobacteraceae</taxon>
        <taxon>Geotalea</taxon>
    </lineage>
</organism>
<reference evidence="3 4" key="1">
    <citation type="submission" date="2007-05" db="EMBL/GenBank/DDBJ databases">
        <title>Complete sequence of Geobacter uraniireducens Rf4.</title>
        <authorList>
            <consortium name="US DOE Joint Genome Institute"/>
            <person name="Copeland A."/>
            <person name="Lucas S."/>
            <person name="Lapidus A."/>
            <person name="Barry K."/>
            <person name="Detter J.C."/>
            <person name="Glavina del Rio T."/>
            <person name="Hammon N."/>
            <person name="Israni S."/>
            <person name="Dalin E."/>
            <person name="Tice H."/>
            <person name="Pitluck S."/>
            <person name="Chertkov O."/>
            <person name="Brettin T."/>
            <person name="Bruce D."/>
            <person name="Han C."/>
            <person name="Schmutz J."/>
            <person name="Larimer F."/>
            <person name="Land M."/>
            <person name="Hauser L."/>
            <person name="Kyrpides N."/>
            <person name="Mikhailova N."/>
            <person name="Shelobolina E."/>
            <person name="Aklujkar M."/>
            <person name="Lovley D."/>
            <person name="Richardson P."/>
        </authorList>
    </citation>
    <scope>NUCLEOTIDE SEQUENCE [LARGE SCALE GENOMIC DNA]</scope>
    <source>
        <strain evidence="3 4">Rf4</strain>
    </source>
</reference>
<dbReference type="SUPFAM" id="SSF103039">
    <property type="entry name" value="CheC-like"/>
    <property type="match status" value="1"/>
</dbReference>
<gene>
    <name evidence="3" type="ordered locus">Gura_1373</name>
</gene>
<sequence>MAVKFFGQFLIEKEIVSREVLLKAVELQEEVNLKFGEMALDMELITVADVGRIHDAQRSEDLMFGDMAVKLGILTDDQIKQVLIRQKNSHLYIGEALVQVGALNTEELQRYLEEFKADQAPYATTKVFIPDGVPHSDIWEMSADLSGKMISRIVNLPCRLGECRKTERIETNDIVAAMDFRGDINAHYLLSVSFAVQKKIALAILKEETVENEPQEVLDDAVMELVNIICGNIAAKAAQRGKCTEIEPPLVFHPGPGGIEVPSGEQGIVFPIHLADAELVELAIFIKD</sequence>
<dbReference type="EMBL" id="CP000698">
    <property type="protein sequence ID" value="ABQ25574.1"/>
    <property type="molecule type" value="Genomic_DNA"/>
</dbReference>
<keyword evidence="4" id="KW-1185">Reference proteome</keyword>
<dbReference type="InterPro" id="IPR028051">
    <property type="entry name" value="CheX-like_dom"/>
</dbReference>
<dbReference type="AlphaFoldDB" id="A5GA23"/>
<evidence type="ECO:0000259" key="2">
    <source>
        <dbReference type="Pfam" id="PF13690"/>
    </source>
</evidence>
<evidence type="ECO:0000313" key="3">
    <source>
        <dbReference type="EMBL" id="ABQ25574.1"/>
    </source>
</evidence>
<name>A5GA23_GEOUR</name>
<accession>A5GA23</accession>
<dbReference type="Pfam" id="PF13690">
    <property type="entry name" value="CheX"/>
    <property type="match status" value="1"/>
</dbReference>
<dbReference type="OrthoDB" id="5614404at2"/>
<proteinExistence type="predicted"/>
<dbReference type="Gene3D" id="3.40.1550.10">
    <property type="entry name" value="CheC-like"/>
    <property type="match status" value="1"/>
</dbReference>
<dbReference type="STRING" id="351605.Gura_1373"/>
<dbReference type="InterPro" id="IPR037257">
    <property type="entry name" value="T2SS_E_N_sf"/>
</dbReference>
<feature type="domain" description="Chemotaxis phosphatase CheX-like" evidence="2">
    <location>
        <begin position="174"/>
        <end position="273"/>
    </location>
</feature>
<dbReference type="SUPFAM" id="SSF160246">
    <property type="entry name" value="EspE N-terminal domain-like"/>
    <property type="match status" value="1"/>
</dbReference>
<dbReference type="Proteomes" id="UP000006695">
    <property type="component" value="Chromosome"/>
</dbReference>